<dbReference type="InterPro" id="IPR029032">
    <property type="entry name" value="AhpD-like"/>
</dbReference>
<name>A0ABV4P5Q1_9GAMM</name>
<organism evidence="1 2">
    <name type="scientific">Microbulbifer epialgicus</name>
    <dbReference type="NCBI Taxonomy" id="393907"/>
    <lineage>
        <taxon>Bacteria</taxon>
        <taxon>Pseudomonadati</taxon>
        <taxon>Pseudomonadota</taxon>
        <taxon>Gammaproteobacteria</taxon>
        <taxon>Cellvibrionales</taxon>
        <taxon>Microbulbiferaceae</taxon>
        <taxon>Microbulbifer</taxon>
    </lineage>
</organism>
<keyword evidence="2" id="KW-1185">Reference proteome</keyword>
<sequence length="53" mass="5926">MVNFTRYTIETAPDASKKTLEAAKKKMGFVPNFMATMAETPVMVESYLTLIAH</sequence>
<dbReference type="Proteomes" id="UP001569428">
    <property type="component" value="Unassembled WGS sequence"/>
</dbReference>
<dbReference type="Gene3D" id="1.20.1290.10">
    <property type="entry name" value="AhpD-like"/>
    <property type="match status" value="1"/>
</dbReference>
<gene>
    <name evidence="1" type="ORF">ACCI49_22730</name>
</gene>
<dbReference type="EMBL" id="JBGMEK010000125">
    <property type="protein sequence ID" value="MFA0813706.1"/>
    <property type="molecule type" value="Genomic_DNA"/>
</dbReference>
<comment type="caution">
    <text evidence="1">The sequence shown here is derived from an EMBL/GenBank/DDBJ whole genome shotgun (WGS) entry which is preliminary data.</text>
</comment>
<proteinExistence type="predicted"/>
<accession>A0ABV4P5Q1</accession>
<dbReference type="RefSeq" id="WP_371841515.1">
    <property type="nucleotide sequence ID" value="NZ_JBGMEK010000125.1"/>
</dbReference>
<protein>
    <submittedName>
        <fullName evidence="1">Uncharacterized protein</fullName>
    </submittedName>
</protein>
<evidence type="ECO:0000313" key="2">
    <source>
        <dbReference type="Proteomes" id="UP001569428"/>
    </source>
</evidence>
<reference evidence="1 2" key="1">
    <citation type="submission" date="2024-08" db="EMBL/GenBank/DDBJ databases">
        <authorList>
            <person name="Ishaq N."/>
        </authorList>
    </citation>
    <scope>NUCLEOTIDE SEQUENCE [LARGE SCALE GENOMIC DNA]</scope>
    <source>
        <strain evidence="1 2">DSM 18651</strain>
    </source>
</reference>
<dbReference type="SUPFAM" id="SSF69118">
    <property type="entry name" value="AhpD-like"/>
    <property type="match status" value="1"/>
</dbReference>
<evidence type="ECO:0000313" key="1">
    <source>
        <dbReference type="EMBL" id="MFA0813706.1"/>
    </source>
</evidence>